<evidence type="ECO:0000256" key="2">
    <source>
        <dbReference type="ARBA" id="ARBA00022679"/>
    </source>
</evidence>
<evidence type="ECO:0000256" key="1">
    <source>
        <dbReference type="ARBA" id="ARBA00022603"/>
    </source>
</evidence>
<name>A0ABR2ISV8_9PEZI</name>
<evidence type="ECO:0000313" key="5">
    <source>
        <dbReference type="Proteomes" id="UP001390339"/>
    </source>
</evidence>
<keyword evidence="5" id="KW-1185">Reference proteome</keyword>
<feature type="compositionally biased region" description="Basic and acidic residues" evidence="3">
    <location>
        <begin position="532"/>
        <end position="541"/>
    </location>
</feature>
<evidence type="ECO:0000256" key="3">
    <source>
        <dbReference type="SAM" id="MobiDB-lite"/>
    </source>
</evidence>
<feature type="compositionally biased region" description="Low complexity" evidence="3">
    <location>
        <begin position="520"/>
        <end position="529"/>
    </location>
</feature>
<feature type="region of interest" description="Disordered" evidence="3">
    <location>
        <begin position="512"/>
        <end position="567"/>
    </location>
</feature>
<evidence type="ECO:0000313" key="4">
    <source>
        <dbReference type="EMBL" id="KAK8867431.1"/>
    </source>
</evidence>
<keyword evidence="1" id="KW-0489">Methyltransferase</keyword>
<feature type="region of interest" description="Disordered" evidence="3">
    <location>
        <begin position="1"/>
        <end position="90"/>
    </location>
</feature>
<dbReference type="EMBL" id="JAPCWZ010000004">
    <property type="protein sequence ID" value="KAK8867431.1"/>
    <property type="molecule type" value="Genomic_DNA"/>
</dbReference>
<dbReference type="Pfam" id="PF05971">
    <property type="entry name" value="Methyltransf_10"/>
    <property type="match status" value="1"/>
</dbReference>
<comment type="caution">
    <text evidence="4">The sequence shown here is derived from an EMBL/GenBank/DDBJ whole genome shotgun (WGS) entry which is preliminary data.</text>
</comment>
<organism evidence="4 5">
    <name type="scientific">Apiospora arundinis</name>
    <dbReference type="NCBI Taxonomy" id="335852"/>
    <lineage>
        <taxon>Eukaryota</taxon>
        <taxon>Fungi</taxon>
        <taxon>Dikarya</taxon>
        <taxon>Ascomycota</taxon>
        <taxon>Pezizomycotina</taxon>
        <taxon>Sordariomycetes</taxon>
        <taxon>Xylariomycetidae</taxon>
        <taxon>Amphisphaeriales</taxon>
        <taxon>Apiosporaceae</taxon>
        <taxon>Apiospora</taxon>
    </lineage>
</organism>
<dbReference type="Gene3D" id="3.40.50.150">
    <property type="entry name" value="Vaccinia Virus protein VP39"/>
    <property type="match status" value="1"/>
</dbReference>
<dbReference type="SUPFAM" id="SSF53335">
    <property type="entry name" value="S-adenosyl-L-methionine-dependent methyltransferases"/>
    <property type="match status" value="1"/>
</dbReference>
<keyword evidence="2" id="KW-0808">Transferase</keyword>
<feature type="compositionally biased region" description="Basic and acidic residues" evidence="3">
    <location>
        <begin position="552"/>
        <end position="567"/>
    </location>
</feature>
<protein>
    <recommendedName>
        <fullName evidence="6">U6 small nuclear RNA (adenine-(43)-N(6))-methyltransferase</fullName>
    </recommendedName>
</protein>
<evidence type="ECO:0008006" key="6">
    <source>
        <dbReference type="Google" id="ProtNLM"/>
    </source>
</evidence>
<dbReference type="PANTHER" id="PTHR13393:SF0">
    <property type="entry name" value="RNA N6-ADENOSINE-METHYLTRANSFERASE METTL16"/>
    <property type="match status" value="1"/>
</dbReference>
<gene>
    <name evidence="4" type="ORF">PGQ11_006009</name>
</gene>
<dbReference type="Proteomes" id="UP001390339">
    <property type="component" value="Unassembled WGS sequence"/>
</dbReference>
<dbReference type="PANTHER" id="PTHR13393">
    <property type="entry name" value="SAM-DEPENDENT METHYLTRANSFERASE"/>
    <property type="match status" value="1"/>
</dbReference>
<dbReference type="CDD" id="cd02440">
    <property type="entry name" value="AdoMet_MTases"/>
    <property type="match status" value="1"/>
</dbReference>
<proteinExistence type="predicted"/>
<dbReference type="InterPro" id="IPR029063">
    <property type="entry name" value="SAM-dependent_MTases_sf"/>
</dbReference>
<dbReference type="InterPro" id="IPR010286">
    <property type="entry name" value="METTL16/RlmF"/>
</dbReference>
<reference evidence="4 5" key="1">
    <citation type="journal article" date="2024" name="IMA Fungus">
        <title>Apiospora arundinis, a panoply of carbohydrate-active enzymes and secondary metabolites.</title>
        <authorList>
            <person name="Sorensen T."/>
            <person name="Petersen C."/>
            <person name="Muurmann A.T."/>
            <person name="Christiansen J.V."/>
            <person name="Brundto M.L."/>
            <person name="Overgaard C.K."/>
            <person name="Boysen A.T."/>
            <person name="Wollenberg R.D."/>
            <person name="Larsen T.O."/>
            <person name="Sorensen J.L."/>
            <person name="Nielsen K.L."/>
            <person name="Sondergaard T.E."/>
        </authorList>
    </citation>
    <scope>NUCLEOTIDE SEQUENCE [LARGE SCALE GENOMIC DNA]</scope>
    <source>
        <strain evidence="4 5">AAU 773</strain>
    </source>
</reference>
<accession>A0ABR2ISV8</accession>
<sequence>MASSPPGSNEVHFLAAPPRGHKRKQSDSIAAPPRLTPSQRLAAARKAGLATKVDPARLEEDDGGGDDNKVGSKSDAATAARDDANDDDAGAMTSSFLEKARREDGEYETLYASELDFEVLGKEDEDFGALLTAGKHLDFTDPAAMMQLTKTLLKRDFGLRVELPDDRLCPPVPNRHNYILWLKTLLDTTSPTYADAYEPERQVTGLDVGTGASAIYPLLGCAQRPRWSFIATDIDAKSLACARRNVELNELESRIQVVERKSGALDVSLVPLDELDRDKIDFVMTNPPFYESEEELRDLAARKALPPASACTGAPHEMVYSVDNNQNENETKGEGGEVGFIQRLLDESLVLRERVQWYTAMVGKQSSLGVVVDRLRAAGIDNYAVAQFLQGHKTRRWAVGWSFETRRPGVKACRGSGLNNIPLTLTTDGDGGGNNESKSVPLPPLTEMTVASKTVRNPAAARQLENTFWTQLEDVTDGLDLVAWSLDEERLRGVGFTEGNVWGRAYRRQKRRAATASVDNSSSSKSNSNEGGEPKKGREEDGFIVAAAAKGTTEKNQKEGTKSEKKEPAECSFGFSISIQTKSKRNTEGILVHEVVAVVRWLQGSEFGLFESFCGMLRNGFVAVTN</sequence>